<accession>A0A191VZE2</accession>
<feature type="coiled-coil region" evidence="1">
    <location>
        <begin position="1379"/>
        <end position="1406"/>
    </location>
</feature>
<feature type="compositionally biased region" description="Acidic residues" evidence="2">
    <location>
        <begin position="1951"/>
        <end position="1975"/>
    </location>
</feature>
<dbReference type="VEuPathDB" id="PlasmoDB:PfKH01_010021400"/>
<dbReference type="VEuPathDB" id="PlasmoDB:PfNF54_040031200"/>
<feature type="domain" description="Duffy-binding-like" evidence="6">
    <location>
        <begin position="118"/>
        <end position="275"/>
    </location>
</feature>
<dbReference type="FunFam" id="1.20.58.830:FF:000021">
    <property type="entry name" value="Erythrocyte membrane protein 1, PfEMP1"/>
    <property type="match status" value="1"/>
</dbReference>
<dbReference type="GO" id="GO:0046789">
    <property type="term" value="F:host cell surface receptor binding"/>
    <property type="evidence" value="ECO:0007669"/>
    <property type="project" value="InterPro"/>
</dbReference>
<evidence type="ECO:0000259" key="4">
    <source>
        <dbReference type="Pfam" id="PF05424"/>
    </source>
</evidence>
<feature type="region of interest" description="Disordered" evidence="2">
    <location>
        <begin position="2313"/>
        <end position="2336"/>
    </location>
</feature>
<feature type="compositionally biased region" description="Basic and acidic residues" evidence="2">
    <location>
        <begin position="1879"/>
        <end position="1889"/>
    </location>
</feature>
<dbReference type="InterPro" id="IPR042202">
    <property type="entry name" value="Duffy-ag-bd_sf"/>
</dbReference>
<dbReference type="VEuPathDB" id="PlasmoDB:PfGB4_040005800"/>
<dbReference type="InterPro" id="IPR054595">
    <property type="entry name" value="DBL_C"/>
</dbReference>
<dbReference type="VEuPathDB" id="PlasmoDB:PfGA01_090005500"/>
<dbReference type="VEuPathDB" id="PlasmoDB:PfNF135_030030900"/>
<feature type="domain" description="Duffy-antigen binding" evidence="4">
    <location>
        <begin position="1"/>
        <end position="114"/>
    </location>
</feature>
<dbReference type="Pfam" id="PF21807">
    <property type="entry name" value="PfEMP1_CIDRalpha1_dom"/>
    <property type="match status" value="1"/>
</dbReference>
<keyword evidence="1" id="KW-0175">Coiled coil</keyword>
<dbReference type="VEuPathDB" id="PlasmoDB:PfSN01_000013400"/>
<evidence type="ECO:0000256" key="2">
    <source>
        <dbReference type="SAM" id="MobiDB-lite"/>
    </source>
</evidence>
<feature type="compositionally biased region" description="Gly residues" evidence="2">
    <location>
        <begin position="2090"/>
        <end position="2118"/>
    </location>
</feature>
<feature type="region of interest" description="Disordered" evidence="2">
    <location>
        <begin position="608"/>
        <end position="629"/>
    </location>
</feature>
<evidence type="ECO:0000259" key="3">
    <source>
        <dbReference type="Pfam" id="PF03011"/>
    </source>
</evidence>
<dbReference type="VEuPathDB" id="PlasmoDB:Pf7G8_010005600"/>
<feature type="non-terminal residue" evidence="7">
    <location>
        <position position="2457"/>
    </location>
</feature>
<dbReference type="FunFam" id="1.20.58.830:FF:000005">
    <property type="entry name" value="Erythrocyte membrane protein 1, PfEMP1"/>
    <property type="match status" value="1"/>
</dbReference>
<dbReference type="VEuPathDB" id="PlasmoDB:PfTG01_080005200"/>
<dbReference type="GO" id="GO:0016020">
    <property type="term" value="C:membrane"/>
    <property type="evidence" value="ECO:0007669"/>
    <property type="project" value="InterPro"/>
</dbReference>
<feature type="compositionally biased region" description="Polar residues" evidence="2">
    <location>
        <begin position="1861"/>
        <end position="1870"/>
    </location>
</feature>
<dbReference type="VEuPathDB" id="PlasmoDB:PfSN01_000013300"/>
<feature type="domain" description="Duffy-binding-like" evidence="6">
    <location>
        <begin position="2375"/>
        <end position="2457"/>
    </location>
</feature>
<feature type="region of interest" description="Disordered" evidence="2">
    <location>
        <begin position="1064"/>
        <end position="1083"/>
    </location>
</feature>
<gene>
    <name evidence="7" type="primary">var</name>
</gene>
<feature type="region of interest" description="Disordered" evidence="2">
    <location>
        <begin position="571"/>
        <end position="593"/>
    </location>
</feature>
<feature type="domain" description="Duffy-antigen binding" evidence="4">
    <location>
        <begin position="1585"/>
        <end position="1746"/>
    </location>
</feature>
<feature type="compositionally biased region" description="Basic and acidic residues" evidence="2">
    <location>
        <begin position="1911"/>
        <end position="1925"/>
    </location>
</feature>
<feature type="domain" description="Duffy-antigen binding" evidence="4">
    <location>
        <begin position="1160"/>
        <end position="1338"/>
    </location>
</feature>
<dbReference type="VEuPathDB" id="PlasmoDB:PfKE01_030005200"/>
<proteinExistence type="predicted"/>
<dbReference type="InterPro" id="IPR049158">
    <property type="entry name" value="PfEMP1_CIDRalpha1_dom"/>
</dbReference>
<feature type="compositionally biased region" description="Pro residues" evidence="2">
    <location>
        <begin position="1890"/>
        <end position="1906"/>
    </location>
</feature>
<dbReference type="VEuPathDB" id="PlasmoDB:PF3D7_0425800"/>
<dbReference type="VEuPathDB" id="PlasmoDB:PfCD01_090042900"/>
<protein>
    <submittedName>
        <fullName evidence="7">Erythrocyte membrane protein 1</fullName>
    </submittedName>
</protein>
<feature type="compositionally biased region" description="Polar residues" evidence="2">
    <location>
        <begin position="2055"/>
        <end position="2068"/>
    </location>
</feature>
<evidence type="ECO:0000256" key="1">
    <source>
        <dbReference type="SAM" id="Coils"/>
    </source>
</evidence>
<feature type="region of interest" description="Disordered" evidence="2">
    <location>
        <begin position="1861"/>
        <end position="2019"/>
    </location>
</feature>
<dbReference type="VEuPathDB" id="PlasmoDB:PfTG01_030005600"/>
<dbReference type="Pfam" id="PF22672">
    <property type="entry name" value="DBL_C"/>
    <property type="match status" value="3"/>
</dbReference>
<feature type="domain" description="Duffy-binding-like" evidence="3">
    <location>
        <begin position="386"/>
        <end position="529"/>
    </location>
</feature>
<feature type="domain" description="Duffy-antigen binding" evidence="4">
    <location>
        <begin position="2122"/>
        <end position="2301"/>
    </location>
</feature>
<organism evidence="7">
    <name type="scientific">Plasmodium falciparum</name>
    <name type="common">malaria parasite P. falciparum</name>
    <dbReference type="NCBI Taxonomy" id="5833"/>
    <lineage>
        <taxon>Eukaryota</taxon>
        <taxon>Sar</taxon>
        <taxon>Alveolata</taxon>
        <taxon>Apicomplexa</taxon>
        <taxon>Aconoidasida</taxon>
        <taxon>Haemosporida</taxon>
        <taxon>Plasmodiidae</taxon>
        <taxon>Plasmodium</taxon>
        <taxon>Plasmodium (Laverania)</taxon>
    </lineage>
</organism>
<feature type="compositionally biased region" description="Low complexity" evidence="2">
    <location>
        <begin position="2078"/>
        <end position="2089"/>
    </location>
</feature>
<dbReference type="VEuPathDB" id="PlasmoDB:PfML01_000035500"/>
<dbReference type="Pfam" id="PF03011">
    <property type="entry name" value="PFEMP"/>
    <property type="match status" value="1"/>
</dbReference>
<dbReference type="Pfam" id="PF05424">
    <property type="entry name" value="Duffy_binding"/>
    <property type="match status" value="5"/>
</dbReference>
<dbReference type="Gene3D" id="1.20.58.1930">
    <property type="match status" value="1"/>
</dbReference>
<dbReference type="VEuPathDB" id="PlasmoDB:PfCD01_050039400"/>
<dbReference type="SUPFAM" id="SSF140924">
    <property type="entry name" value="Duffy binding domain-like"/>
    <property type="match status" value="6"/>
</dbReference>
<evidence type="ECO:0000259" key="6">
    <source>
        <dbReference type="Pfam" id="PF22672"/>
    </source>
</evidence>
<dbReference type="VEuPathDB" id="PlasmoDB:Pf7G8-2_000035500"/>
<sequence>DIIRGKDLYRGVNGNDKLESNLKKIFGKIHEKLEKPAKEYYEDKDPDKNYYQLREDWWTANRDQVWKALTCSADDSEDYFIQSESNKKLFSNSKCGHDENKVLTNLDYVPQYLRWFEEWAEDFCRKKKDKLNKVKEACRGKTDEKYCSHNGYDCTKTIWKKGVLHWSNECTDCSVKCKLYEIWLHNQREAFDKQKEMYKKEINEKNTSRDSTNNSINNIYYEDFYKKYKEKTYNTVDKFINLLNEGRYCNKKEKIEEEVINFTKADEKGTFSRSQYCQVCPDCGVDCSSGTCTKKEETDENCGKPPNYTIPTDVTPTDINVLYSGDEQGDITKKLSEFCNDPINYDGKNYEKWQCYYKSSKDIKCQMTSLKQKDPKHLKVMTFYNFFDLWVTYLLTETITWKDKLKTCMNNTNITDCNDGCNKHCVCFDKWVKQKEQEWNKIKELLTKEQNMVQQYYHKINYHFQGYFFHVMNKLNNEEAKWNKLMENLRTKINSSKKNKGTKDSQDTIKVLLDHLKETATICKDNNTNEACESFKESKTNPCAKNTKAGSDKVISVKQIAQYYKRKAHAQLEERGGRSKLKGDASQGQYERKGKADDFKDICNITQDHSNAHSSRSPNPCNGKDGTSQRFNIGTDWKDDKFVSRTLKDVYMPPRREHFCTSNLEYLINGKYEAILNVKNGKINHSFLGDVLLAAKFQAEDTIKDYKLPNDQEGKCRAIRYSFADIGDIIKGTDMWDANGGEQNTQNNLVRIFNKIKTELPGDIQKKYTDNTKHLKLRSDWWEANRDQIWKVMTCPIKNGITCGSSDHTPLDDYVPQRLRWMTEWAEWYCKAQKEEYEKLVEKCRGCKQKGTNCMNDSQDCKDCKKECDNYTKFIKKWQPQWDKIRAKYKTLYSSALVHIAANGGPKTSTAIEKNKDKPVIEFLFELYKANGGRIRFHHRTKAVGRVRVKRADGSSATRVTATTTITPYNTAAGYIHQEMGQNMGCMKQEVFCEKTGKKKNNNYAFKDPPPDYVEACKCMTREAPPTTPSTPNPCVNGGDKTRVGKITSVTEVAEEMHEEAHKKMLDRSGKNGGESKGVGKDSEKVSLLKGDIKKAEFKKNLKGSELKGQICDLDQNTHTNAENRPGYRYEGPCTGKNDKRFKIGKEWEQGEKLGTKVHIYMPPRRQHMCTSNLENLHLSKEGLSDGTLASHSLLGDILLAAKYEGQNIMNLYLQNNSKTRLTEENDRATVCRAMKYSFADIGDIIRGKDMWIENNDAKRLQTNLKEIFTKIKEKTGGTTYNEDNDPYLKLRADWWEANRAKVWEAMKCPPTTKPPLTTNCDTTTVTPIVDYIPQRLRWMTEWAEWYCKYQSKEYDTLQKGCEECRSKGGQCKNGEPMCKKCTQACNTYKENIKKWEKQWDKIKEKYKTLYDKAKNDDTSSTEGSKDEEDVVAFLSKLHDKNKENKIYSTASGYIHQEAKYLDCNTQTQFCEKKNGQLSSSGNKDKEYAFSEKPYDHEKACKCNENTPSAPQIPQEEKICEHYGTVKCDKVGKEGKIKVPMDPKNGEDHLNDVGNGHNCGGIIVSTNGEWKNTKQLKYTRLDNRMYVSPRRQKFCVHELDTATNTNELKNKLLTVAANQGYNLAIKYHEYKDKYSVHPCNALKYSFYDYQHIILGDDPLEPENNGTGWKLKNLFGGDTNGGKPGSTKRQEWWNKNKECVWSAMICGYKEGKRIAQEKGKEKDGNIIPDITNCKNTPTEFDKVPQFFMWFTEWSEDFCKQRELKVKQLDAGCAGYDCGINDNSKKEPCKKACEAYKNWLQKWKTQYKTQSKKYDEDKGKQLYKNISDVTSSTKAYQYLHTQLKQFTCVSGDCNCMENESKQQKQASDNTDMPASLDDTPNEYKERCECKQEPPPPAPPAPPRLPPEGPGESGNDHRARSERGEDGAARPLPRPRPQPKESLGRILRGRANIQDEEEEEEGDEDESDKENVDQEEPPVEAKTTETQQPDTGQGEGSVPKEEGPPATELPGPPATPEVKPPCDIVKELFKDTSNFKDACDLKYNKGKHYGWRCVAPSGPTSGHQKATSSEGSDAKIRTARAADSAETTTSGATTGGKDGATGSGKDGATGSGKDGATGSGKDGAICVPPRRRRLYIHKVGNGGEDITTTESLRDWFVKSAAVETFFLWHKFKEDKKREDIEKRQGENGLFVNTSSEPDELDKKLKKGEIPDDFLRQMFYTLGDYRDLCVGKTPDGIDTVSASGNTNGESDMQKIKTAIESVLKPSVPPKPGDQTRESWWSQNGEHIWKGMICALTYKEDGAKGESAKIEQNSGLKTAFFGDKDNPGKPVPPNDNPGTYKTQYDYNSVKLDNSGTEDTLNNPKLKDFVERPPYFRWLEEWGQNFCKERKKRLEKIQGDCYRNGGTGEKQYSGDGEDCTEMLRKNDGTVRGLEGRSCSISCSSYRKWIERKKYEFTEQYNAY</sequence>
<feature type="region of interest" description="Disordered" evidence="2">
    <location>
        <begin position="2053"/>
        <end position="2122"/>
    </location>
</feature>
<feature type="compositionally biased region" description="Basic and acidic residues" evidence="2">
    <location>
        <begin position="571"/>
        <end position="583"/>
    </location>
</feature>
<dbReference type="VEuPathDB" id="PlasmoDB:PfIT_060036700"/>
<evidence type="ECO:0000313" key="7">
    <source>
        <dbReference type="EMBL" id="ANJ21078.1"/>
    </source>
</evidence>
<feature type="domain" description="Duffy-binding-like" evidence="6">
    <location>
        <begin position="824"/>
        <end position="927"/>
    </location>
</feature>
<feature type="compositionally biased region" description="Pro residues" evidence="2">
    <location>
        <begin position="2007"/>
        <end position="2016"/>
    </location>
</feature>
<dbReference type="VEuPathDB" id="PlasmoDB:PfGA01_120060600"/>
<dbReference type="InterPro" id="IPR008602">
    <property type="entry name" value="Duffy-antigen-binding"/>
</dbReference>
<dbReference type="Gene3D" id="1.20.1310.20">
    <property type="entry name" value="Duffy-antigen binding domain"/>
    <property type="match status" value="5"/>
</dbReference>
<feature type="domain" description="PfEMP1 CIDRalpha1" evidence="5">
    <location>
        <begin position="317"/>
        <end position="369"/>
    </location>
</feature>
<dbReference type="VEuPathDB" id="PlasmoDB:PfDd2_040005100"/>
<dbReference type="Gene3D" id="1.20.58.830">
    <property type="match status" value="5"/>
</dbReference>
<feature type="non-terminal residue" evidence="7">
    <location>
        <position position="1"/>
    </location>
</feature>
<feature type="domain" description="Duffy-antigen binding" evidence="4">
    <location>
        <begin position="650"/>
        <end position="820"/>
    </location>
</feature>
<dbReference type="InterPro" id="IPR004258">
    <property type="entry name" value="DBL"/>
</dbReference>
<reference evidence="7" key="1">
    <citation type="journal article" date="2016" name="EMBO Mol. Med.">
        <title>Plasmodium falciparum var genes expressed in children with severe malaria encode CIDRalpha1 domains.</title>
        <authorList>
            <person name="Jespersen J.S."/>
            <person name="Wang C.W."/>
            <person name="Mkumbaye S.I."/>
            <person name="Minja D.T."/>
            <person name="Petersen B."/>
            <person name="Turner L."/>
            <person name="Petersen J.E."/>
            <person name="Lusingu J.P."/>
            <person name="Theander T.G."/>
            <person name="Lavstsen T."/>
        </authorList>
    </citation>
    <scope>NUCLEOTIDE SEQUENCE</scope>
    <source>
        <strain evidence="7">1878-3</strain>
    </source>
</reference>
<name>A0A191VZE2_PLAFA</name>
<dbReference type="EMBL" id="KX154958">
    <property type="protein sequence ID" value="ANJ21078.1"/>
    <property type="molecule type" value="Genomic_DNA"/>
</dbReference>
<evidence type="ECO:0000259" key="5">
    <source>
        <dbReference type="Pfam" id="PF21807"/>
    </source>
</evidence>
<dbReference type="VEuPathDB" id="PlasmoDB:PfNF166_100005200"/>
<dbReference type="FunFam" id="1.20.58.1930:FF:000002">
    <property type="entry name" value="Erythrocyte membrane protein 1, PfEMP1"/>
    <property type="match status" value="1"/>
</dbReference>
<dbReference type="VEuPathDB" id="PlasmoDB:PfGN01_140085400"/>